<evidence type="ECO:0000313" key="22">
    <source>
        <dbReference type="Proteomes" id="UP000006038"/>
    </source>
</evidence>
<dbReference type="FunFam" id="3.80.10.10:FF:000111">
    <property type="entry name" value="LRR receptor-like serine/threonine-protein kinase ERECTA"/>
    <property type="match status" value="1"/>
</dbReference>
<dbReference type="PANTHER" id="PTHR48063:SF55">
    <property type="entry name" value="LEUCINE-RICH REPEAT-CONTAINING N-TERMINAL PLANT-TYPE DOMAIN-CONTAINING PROTEIN"/>
    <property type="match status" value="1"/>
</dbReference>
<dbReference type="GO" id="GO:0004674">
    <property type="term" value="F:protein serine/threonine kinase activity"/>
    <property type="evidence" value="ECO:0007669"/>
    <property type="project" value="UniProtKB-KW"/>
</dbReference>
<dbReference type="SUPFAM" id="SSF52047">
    <property type="entry name" value="RNI-like"/>
    <property type="match status" value="2"/>
</dbReference>
<protein>
    <recommendedName>
        <fullName evidence="3">non-specific serine/threonine protein kinase</fullName>
        <ecNumber evidence="3">2.7.11.1</ecNumber>
    </recommendedName>
</protein>
<keyword evidence="6" id="KW-0433">Leucine-rich repeat</keyword>
<keyword evidence="10" id="KW-0677">Repeat</keyword>
<accession>J3N929</accession>
<dbReference type="EnsemblPlants" id="OB11G23150.1">
    <property type="protein sequence ID" value="OB11G23150.1"/>
    <property type="gene ID" value="OB11G23150"/>
</dbReference>
<evidence type="ECO:0000256" key="5">
    <source>
        <dbReference type="ARBA" id="ARBA00022527"/>
    </source>
</evidence>
<dbReference type="InterPro" id="IPR032675">
    <property type="entry name" value="LRR_dom_sf"/>
</dbReference>
<evidence type="ECO:0000256" key="8">
    <source>
        <dbReference type="ARBA" id="ARBA00022692"/>
    </source>
</evidence>
<keyword evidence="5" id="KW-0723">Serine/threonine-protein kinase</keyword>
<evidence type="ECO:0000256" key="9">
    <source>
        <dbReference type="ARBA" id="ARBA00022729"/>
    </source>
</evidence>
<evidence type="ECO:0000256" key="7">
    <source>
        <dbReference type="ARBA" id="ARBA00022626"/>
    </source>
</evidence>
<keyword evidence="22" id="KW-1185">Reference proteome</keyword>
<evidence type="ECO:0000256" key="15">
    <source>
        <dbReference type="ARBA" id="ARBA00023136"/>
    </source>
</evidence>
<dbReference type="AlphaFoldDB" id="J3N929"/>
<comment type="catalytic activity">
    <reaction evidence="17">
        <text>L-threonyl-[protein] + ATP = O-phospho-L-threonyl-[protein] + ADP + H(+)</text>
        <dbReference type="Rhea" id="RHEA:46608"/>
        <dbReference type="Rhea" id="RHEA-COMP:11060"/>
        <dbReference type="Rhea" id="RHEA-COMP:11605"/>
        <dbReference type="ChEBI" id="CHEBI:15378"/>
        <dbReference type="ChEBI" id="CHEBI:30013"/>
        <dbReference type="ChEBI" id="CHEBI:30616"/>
        <dbReference type="ChEBI" id="CHEBI:61977"/>
        <dbReference type="ChEBI" id="CHEBI:456216"/>
        <dbReference type="EC" id="2.7.11.1"/>
    </reaction>
</comment>
<name>J3N929_ORYBR</name>
<dbReference type="eggNOG" id="KOG0619">
    <property type="taxonomic scope" value="Eukaryota"/>
</dbReference>
<keyword evidence="5" id="KW-0808">Transferase</keyword>
<evidence type="ECO:0000256" key="18">
    <source>
        <dbReference type="ARBA" id="ARBA00048679"/>
    </source>
</evidence>
<reference evidence="21" key="1">
    <citation type="journal article" date="2013" name="Nat. Commun.">
        <title>Whole-genome sequencing of Oryza brachyantha reveals mechanisms underlying Oryza genome evolution.</title>
        <authorList>
            <person name="Chen J."/>
            <person name="Huang Q."/>
            <person name="Gao D."/>
            <person name="Wang J."/>
            <person name="Lang Y."/>
            <person name="Liu T."/>
            <person name="Li B."/>
            <person name="Bai Z."/>
            <person name="Luis Goicoechea J."/>
            <person name="Liang C."/>
            <person name="Chen C."/>
            <person name="Zhang W."/>
            <person name="Sun S."/>
            <person name="Liao Y."/>
            <person name="Zhang X."/>
            <person name="Yang L."/>
            <person name="Song C."/>
            <person name="Wang M."/>
            <person name="Shi J."/>
            <person name="Liu G."/>
            <person name="Liu J."/>
            <person name="Zhou H."/>
            <person name="Zhou W."/>
            <person name="Yu Q."/>
            <person name="An N."/>
            <person name="Chen Y."/>
            <person name="Cai Q."/>
            <person name="Wang B."/>
            <person name="Liu B."/>
            <person name="Min J."/>
            <person name="Huang Y."/>
            <person name="Wu H."/>
            <person name="Li Z."/>
            <person name="Zhang Y."/>
            <person name="Yin Y."/>
            <person name="Song W."/>
            <person name="Jiang J."/>
            <person name="Jackson S.A."/>
            <person name="Wing R.A."/>
            <person name="Wang J."/>
            <person name="Chen M."/>
        </authorList>
    </citation>
    <scope>NUCLEOTIDE SEQUENCE [LARGE SCALE GENOMIC DNA]</scope>
    <source>
        <strain evidence="21">cv. IRGC 101232</strain>
    </source>
</reference>
<evidence type="ECO:0000256" key="4">
    <source>
        <dbReference type="ARBA" id="ARBA00022475"/>
    </source>
</evidence>
<dbReference type="OMA" id="APEFSSC"/>
<dbReference type="GO" id="GO:0005524">
    <property type="term" value="F:ATP binding"/>
    <property type="evidence" value="ECO:0007669"/>
    <property type="project" value="UniProtKB-KW"/>
</dbReference>
<evidence type="ECO:0000256" key="6">
    <source>
        <dbReference type="ARBA" id="ARBA00022614"/>
    </source>
</evidence>
<dbReference type="Pfam" id="PF00560">
    <property type="entry name" value="LRR_1"/>
    <property type="match status" value="6"/>
</dbReference>
<dbReference type="GO" id="GO:0005886">
    <property type="term" value="C:plasma membrane"/>
    <property type="evidence" value="ECO:0007669"/>
    <property type="project" value="UniProtKB-SubCell"/>
</dbReference>
<evidence type="ECO:0000256" key="11">
    <source>
        <dbReference type="ARBA" id="ARBA00022741"/>
    </source>
</evidence>
<dbReference type="FunFam" id="3.80.10.10:FF:000095">
    <property type="entry name" value="LRR receptor-like serine/threonine-protein kinase GSO1"/>
    <property type="match status" value="1"/>
</dbReference>
<dbReference type="HOGENOM" id="CLU_000288_18_3_1"/>
<comment type="similarity">
    <text evidence="2">Belongs to the RLP family.</text>
</comment>
<evidence type="ECO:0000256" key="19">
    <source>
        <dbReference type="SAM" id="Phobius"/>
    </source>
</evidence>
<dbReference type="Pfam" id="PF23598">
    <property type="entry name" value="LRR_14"/>
    <property type="match status" value="1"/>
</dbReference>
<dbReference type="InterPro" id="IPR046956">
    <property type="entry name" value="RLP23-like"/>
</dbReference>
<keyword evidence="8 19" id="KW-0812">Transmembrane</keyword>
<dbReference type="SUPFAM" id="SSF52058">
    <property type="entry name" value="L domain-like"/>
    <property type="match status" value="1"/>
</dbReference>
<sequence length="928" mass="103155">MAIKDRVMENPERGGDCCRWRGVTCSGSGSHPVTGGGRVAVVVELRLSSAGLGGHISPSILSLEHLEHLDLSRTRLYGTDGYAIPEFFGSFKNLRYLNLSHTSFTGALPPQLGNLSSLECLDVSGTYGLWGEVPPQLGNLSNLRRLNLGSMYATERYKYAVDLSWLSHLHLLEYLDMSNVNLSMVVDWPRVFSSMPSLQALHVSSSSLPGTTRSLAQVNLTNLVELDVSFNNFGRPIETSLVPEWFGSMKNMRYLDLAQTSILSGRVPPQIGNLSNLRHLDLSFMHTDMYSTDISWLTHLHHLEYLNLNSVNLSAVTDQLPLVVNTIPSLKFLILWGCSLSSANQTLTHINLTKLEELHLSGNNFGHPIASGWFWKLTSIEILDLAQTYLYGPFPDALGGMVSLRELYFDGNGNAATMTIDLKNLCQLRYLTLDGSLSSGTIAEFVQKLPRCSPSPLKFLSLQGNNLTGMLPNDLSRLSNIGILDLNNNSISGAIPVGLQNLTWLDAFFVSSNQLTGQIPELPKRLRALDVSMNFLSGNLPSNFSAPNLEVLIMSYNHIAGQVPESVCQLQNIKIFDVSDNFLQGEFPLCFRMSNLHFLNLGGNGFSGEFPLCLQSMLSLTFLDLAQNSFHGTLPEWIADLENLRYLQLSHNMFYGDIPSNITNLDSLQFLHLADNNISGSIPESLVRLKSMTLKRRSRIEVGWGEDLIGEYLPTEYFSLVMKHQELNYGATGISNMVSIDLSLNHLTGGIPDEITFLDGLLNLNLSWNHLSGKIPDNIGAMKSLESLDLSRNNISGEIPASLPDLTYLSSMDLSYNNLVGIIPWGSQLSSLFADNPSMYDGNNGLCGIPYERICSDNNAEEVGSEKRSVKEIMFFYFGLVSGFVVGLWVVFCTLLFKRSWRVSYFRQFNKLCDKAYVFFWCYLCQVN</sequence>
<dbReference type="PROSITE" id="PS51450">
    <property type="entry name" value="LRR"/>
    <property type="match status" value="1"/>
</dbReference>
<dbReference type="InterPro" id="IPR055414">
    <property type="entry name" value="LRR_R13L4/SHOC2-like"/>
</dbReference>
<comment type="catalytic activity">
    <reaction evidence="18">
        <text>L-seryl-[protein] + ATP = O-phospho-L-seryl-[protein] + ADP + H(+)</text>
        <dbReference type="Rhea" id="RHEA:17989"/>
        <dbReference type="Rhea" id="RHEA-COMP:9863"/>
        <dbReference type="Rhea" id="RHEA-COMP:11604"/>
        <dbReference type="ChEBI" id="CHEBI:15378"/>
        <dbReference type="ChEBI" id="CHEBI:29999"/>
        <dbReference type="ChEBI" id="CHEBI:30616"/>
        <dbReference type="ChEBI" id="CHEBI:83421"/>
        <dbReference type="ChEBI" id="CHEBI:456216"/>
        <dbReference type="EC" id="2.7.11.1"/>
    </reaction>
</comment>
<dbReference type="InterPro" id="IPR003591">
    <property type="entry name" value="Leu-rich_rpt_typical-subtyp"/>
</dbReference>
<evidence type="ECO:0000256" key="16">
    <source>
        <dbReference type="ARBA" id="ARBA00023180"/>
    </source>
</evidence>
<organism evidence="21">
    <name type="scientific">Oryza brachyantha</name>
    <name type="common">malo sina</name>
    <dbReference type="NCBI Taxonomy" id="4533"/>
    <lineage>
        <taxon>Eukaryota</taxon>
        <taxon>Viridiplantae</taxon>
        <taxon>Streptophyta</taxon>
        <taxon>Embryophyta</taxon>
        <taxon>Tracheophyta</taxon>
        <taxon>Spermatophyta</taxon>
        <taxon>Magnoliopsida</taxon>
        <taxon>Liliopsida</taxon>
        <taxon>Poales</taxon>
        <taxon>Poaceae</taxon>
        <taxon>BOP clade</taxon>
        <taxon>Oryzoideae</taxon>
        <taxon>Oryzeae</taxon>
        <taxon>Oryzinae</taxon>
        <taxon>Oryza</taxon>
    </lineage>
</organism>
<dbReference type="Gramene" id="OB11G23150.1">
    <property type="protein sequence ID" value="OB11G23150.1"/>
    <property type="gene ID" value="OB11G23150"/>
</dbReference>
<evidence type="ECO:0000256" key="1">
    <source>
        <dbReference type="ARBA" id="ARBA00004251"/>
    </source>
</evidence>
<dbReference type="EC" id="2.7.11.1" evidence="3"/>
<dbReference type="STRING" id="4533.J3N929"/>
<keyword evidence="9" id="KW-0732">Signal</keyword>
<evidence type="ECO:0000256" key="17">
    <source>
        <dbReference type="ARBA" id="ARBA00047899"/>
    </source>
</evidence>
<keyword evidence="13" id="KW-0067">ATP-binding</keyword>
<comment type="subcellular location">
    <subcellularLocation>
        <location evidence="1">Cell membrane</location>
        <topology evidence="1">Single-pass type I membrane protein</topology>
    </subcellularLocation>
</comment>
<evidence type="ECO:0000256" key="12">
    <source>
        <dbReference type="ARBA" id="ARBA00022777"/>
    </source>
</evidence>
<evidence type="ECO:0000256" key="2">
    <source>
        <dbReference type="ARBA" id="ARBA00009592"/>
    </source>
</evidence>
<evidence type="ECO:0000313" key="21">
    <source>
        <dbReference type="EnsemblPlants" id="OB11G23150.1"/>
    </source>
</evidence>
<dbReference type="Gene3D" id="3.80.10.10">
    <property type="entry name" value="Ribonuclease Inhibitor"/>
    <property type="match status" value="4"/>
</dbReference>
<keyword evidence="15 19" id="KW-0472">Membrane</keyword>
<evidence type="ECO:0000259" key="20">
    <source>
        <dbReference type="Pfam" id="PF23598"/>
    </source>
</evidence>
<dbReference type="Proteomes" id="UP000006038">
    <property type="component" value="Chromosome 11"/>
</dbReference>
<keyword evidence="7" id="KW-1070">Brassinosteroid signaling pathway</keyword>
<keyword evidence="11" id="KW-0547">Nucleotide-binding</keyword>
<keyword evidence="4" id="KW-1003">Cell membrane</keyword>
<dbReference type="FunFam" id="3.80.10.10:FF:000649">
    <property type="entry name" value="Leucine Rich Repeat family protein"/>
    <property type="match status" value="1"/>
</dbReference>
<keyword evidence="14 19" id="KW-1133">Transmembrane helix</keyword>
<evidence type="ECO:0000256" key="14">
    <source>
        <dbReference type="ARBA" id="ARBA00022989"/>
    </source>
</evidence>
<dbReference type="InterPro" id="IPR001611">
    <property type="entry name" value="Leu-rich_rpt"/>
</dbReference>
<dbReference type="SMART" id="SM00369">
    <property type="entry name" value="LRR_TYP"/>
    <property type="match status" value="11"/>
</dbReference>
<dbReference type="Pfam" id="PF13855">
    <property type="entry name" value="LRR_8"/>
    <property type="match status" value="2"/>
</dbReference>
<evidence type="ECO:0000256" key="3">
    <source>
        <dbReference type="ARBA" id="ARBA00012513"/>
    </source>
</evidence>
<evidence type="ECO:0000256" key="10">
    <source>
        <dbReference type="ARBA" id="ARBA00022737"/>
    </source>
</evidence>
<feature type="domain" description="Disease resistance R13L4/SHOC-2-like LRR" evidence="20">
    <location>
        <begin position="54"/>
        <end position="231"/>
    </location>
</feature>
<feature type="transmembrane region" description="Helical" evidence="19">
    <location>
        <begin position="874"/>
        <end position="897"/>
    </location>
</feature>
<evidence type="ECO:0000256" key="13">
    <source>
        <dbReference type="ARBA" id="ARBA00022840"/>
    </source>
</evidence>
<keyword evidence="12" id="KW-0418">Kinase</keyword>
<keyword evidence="16" id="KW-0325">Glycoprotein</keyword>
<dbReference type="GO" id="GO:0009742">
    <property type="term" value="P:brassinosteroid mediated signaling pathway"/>
    <property type="evidence" value="ECO:0007669"/>
    <property type="project" value="UniProtKB-KW"/>
</dbReference>
<reference evidence="21" key="2">
    <citation type="submission" date="2013-04" db="UniProtKB">
        <authorList>
            <consortium name="EnsemblPlants"/>
        </authorList>
    </citation>
    <scope>IDENTIFICATION</scope>
</reference>
<dbReference type="PANTHER" id="PTHR48063">
    <property type="entry name" value="LRR RECEPTOR-LIKE KINASE"/>
    <property type="match status" value="1"/>
</dbReference>
<proteinExistence type="inferred from homology"/>